<dbReference type="GO" id="GO:0019752">
    <property type="term" value="P:carboxylic acid metabolic process"/>
    <property type="evidence" value="ECO:0007669"/>
    <property type="project" value="InterPro"/>
</dbReference>
<dbReference type="GO" id="GO:0006520">
    <property type="term" value="P:amino acid metabolic process"/>
    <property type="evidence" value="ECO:0007669"/>
    <property type="project" value="InterPro"/>
</dbReference>
<comment type="caution">
    <text evidence="6">The sequence shown here is derived from an EMBL/GenBank/DDBJ whole genome shotgun (WGS) entry which is preliminary data.</text>
</comment>
<dbReference type="InterPro" id="IPR015424">
    <property type="entry name" value="PyrdxlP-dep_Trfase"/>
</dbReference>
<organism evidence="6 7">
    <name type="scientific">Rhizoctonia solani</name>
    <dbReference type="NCBI Taxonomy" id="456999"/>
    <lineage>
        <taxon>Eukaryota</taxon>
        <taxon>Fungi</taxon>
        <taxon>Dikarya</taxon>
        <taxon>Basidiomycota</taxon>
        <taxon>Agaricomycotina</taxon>
        <taxon>Agaricomycetes</taxon>
        <taxon>Cantharellales</taxon>
        <taxon>Ceratobasidiaceae</taxon>
        <taxon>Rhizoctonia</taxon>
    </lineage>
</organism>
<gene>
    <name evidence="6" type="ORF">RDB_LOCUS109067</name>
</gene>
<dbReference type="AlphaFoldDB" id="A0A8H3HHH4"/>
<dbReference type="PRINTS" id="PR00800">
    <property type="entry name" value="YHDCRBOXLASE"/>
</dbReference>
<evidence type="ECO:0008006" key="8">
    <source>
        <dbReference type="Google" id="ProtNLM"/>
    </source>
</evidence>
<evidence type="ECO:0000256" key="5">
    <source>
        <dbReference type="RuleBase" id="RU000382"/>
    </source>
</evidence>
<dbReference type="SUPFAM" id="SSF53383">
    <property type="entry name" value="PLP-dependent transferases"/>
    <property type="match status" value="1"/>
</dbReference>
<reference evidence="6" key="1">
    <citation type="submission" date="2021-01" db="EMBL/GenBank/DDBJ databases">
        <authorList>
            <person name="Kaushik A."/>
        </authorList>
    </citation>
    <scope>NUCLEOTIDE SEQUENCE</scope>
    <source>
        <strain evidence="6">Type strain: AG8-Rh-89/</strain>
    </source>
</reference>
<keyword evidence="4 5" id="KW-0456">Lyase</keyword>
<dbReference type="Gene3D" id="3.40.640.10">
    <property type="entry name" value="Type I PLP-dependent aspartate aminotransferase-like (Major domain)"/>
    <property type="match status" value="1"/>
</dbReference>
<evidence type="ECO:0000256" key="2">
    <source>
        <dbReference type="ARBA" id="ARBA00022793"/>
    </source>
</evidence>
<proteinExistence type="inferred from homology"/>
<dbReference type="GO" id="GO:0016831">
    <property type="term" value="F:carboxy-lyase activity"/>
    <property type="evidence" value="ECO:0007669"/>
    <property type="project" value="UniProtKB-KW"/>
</dbReference>
<evidence type="ECO:0000313" key="6">
    <source>
        <dbReference type="EMBL" id="CAE6513415.1"/>
    </source>
</evidence>
<dbReference type="GO" id="GO:0005737">
    <property type="term" value="C:cytoplasm"/>
    <property type="evidence" value="ECO:0007669"/>
    <property type="project" value="TreeGrafter"/>
</dbReference>
<evidence type="ECO:0000256" key="4">
    <source>
        <dbReference type="ARBA" id="ARBA00023239"/>
    </source>
</evidence>
<dbReference type="PANTHER" id="PTHR11999">
    <property type="entry name" value="GROUP II PYRIDOXAL-5-PHOSPHATE DECARBOXYLASE"/>
    <property type="match status" value="1"/>
</dbReference>
<name>A0A8H3HHH4_9AGAM</name>
<dbReference type="InterPro" id="IPR015421">
    <property type="entry name" value="PyrdxlP-dep_Trfase_major"/>
</dbReference>
<dbReference type="InterPro" id="IPR010977">
    <property type="entry name" value="Aromatic_deC"/>
</dbReference>
<dbReference type="Proteomes" id="UP000663850">
    <property type="component" value="Unassembled WGS sequence"/>
</dbReference>
<dbReference type="EMBL" id="CAJMWZ010005978">
    <property type="protein sequence ID" value="CAE6513415.1"/>
    <property type="molecule type" value="Genomic_DNA"/>
</dbReference>
<protein>
    <recommendedName>
        <fullName evidence="8">Aromatic-L-amino-acid decarboxylase</fullName>
    </recommendedName>
</protein>
<evidence type="ECO:0000256" key="3">
    <source>
        <dbReference type="ARBA" id="ARBA00022898"/>
    </source>
</evidence>
<keyword evidence="3 5" id="KW-0663">Pyridoxal phosphate</keyword>
<comment type="similarity">
    <text evidence="5">Belongs to the group II decarboxylase family.</text>
</comment>
<evidence type="ECO:0000256" key="1">
    <source>
        <dbReference type="ARBA" id="ARBA00001933"/>
    </source>
</evidence>
<dbReference type="InterPro" id="IPR002129">
    <property type="entry name" value="PyrdxlP-dep_de-COase"/>
</dbReference>
<dbReference type="Pfam" id="PF00282">
    <property type="entry name" value="Pyridoxal_deC"/>
    <property type="match status" value="1"/>
</dbReference>
<dbReference type="PANTHER" id="PTHR11999:SF70">
    <property type="entry name" value="MIP05841P"/>
    <property type="match status" value="1"/>
</dbReference>
<comment type="cofactor">
    <cofactor evidence="1 5">
        <name>pyridoxal 5'-phosphate</name>
        <dbReference type="ChEBI" id="CHEBI:597326"/>
    </cofactor>
</comment>
<evidence type="ECO:0000313" key="7">
    <source>
        <dbReference type="Proteomes" id="UP000663850"/>
    </source>
</evidence>
<dbReference type="Gene3D" id="1.20.1340.10">
    <property type="entry name" value="dopa decarboxylase, N-terminal domain"/>
    <property type="match status" value="1"/>
</dbReference>
<sequence length="155" mass="17124">MNVEEFRRAAYAAADAICDYQKALEDLPVRAQVEPGYLGKLLPKEAPTQGESFDVISKDFQKYIMPGITNWQHPSFFAYFPAANTFESVLADMLASSVTNPGFNWTCSPGCTELEMLVMDWAAKLLGLDPTFHVESKSGGGVILVSADYIFLKKL</sequence>
<keyword evidence="2" id="KW-0210">Decarboxylase</keyword>
<dbReference type="GO" id="GO:0030170">
    <property type="term" value="F:pyridoxal phosphate binding"/>
    <property type="evidence" value="ECO:0007669"/>
    <property type="project" value="InterPro"/>
</dbReference>
<accession>A0A8H3HHH4</accession>